<reference evidence="1" key="1">
    <citation type="submission" date="2023-08" db="EMBL/GenBank/DDBJ databases">
        <title>Mucin Metabolism Genes Underlie the Key Renovations of Bacteroides xylanisolvens Genomes in Captive Great Apes.</title>
        <authorList>
            <person name="Nishida A.H."/>
        </authorList>
    </citation>
    <scope>NUCLEOTIDE SEQUENCE</scope>
    <source>
        <strain evidence="1">P13.H9</strain>
    </source>
</reference>
<dbReference type="RefSeq" id="WP_225451185.1">
    <property type="nucleotide sequence ID" value="NZ_JAIWXB010000037.1"/>
</dbReference>
<sequence>MYEENFDYDDQYQNNEDYGTHYGEFAGSYAQDVEGYSDDVINDAFDGDPDAYWNID</sequence>
<name>A0AAW4T032_9BACE</name>
<dbReference type="EMBL" id="JAIWYE010000037">
    <property type="protein sequence ID" value="MCA4706177.1"/>
    <property type="molecule type" value="Genomic_DNA"/>
</dbReference>
<gene>
    <name evidence="1" type="ORF">LD004_21470</name>
</gene>
<accession>A0AAW4T032</accession>
<protein>
    <submittedName>
        <fullName evidence="1">Uncharacterized protein</fullName>
    </submittedName>
</protein>
<evidence type="ECO:0000313" key="2">
    <source>
        <dbReference type="Proteomes" id="UP001198461"/>
    </source>
</evidence>
<dbReference type="AlphaFoldDB" id="A0AAW4T032"/>
<dbReference type="Proteomes" id="UP001198461">
    <property type="component" value="Unassembled WGS sequence"/>
</dbReference>
<proteinExistence type="predicted"/>
<evidence type="ECO:0000313" key="1">
    <source>
        <dbReference type="EMBL" id="MCA4706177.1"/>
    </source>
</evidence>
<organism evidence="1 2">
    <name type="scientific">Bacteroides xylanisolvens</name>
    <dbReference type="NCBI Taxonomy" id="371601"/>
    <lineage>
        <taxon>Bacteria</taxon>
        <taxon>Pseudomonadati</taxon>
        <taxon>Bacteroidota</taxon>
        <taxon>Bacteroidia</taxon>
        <taxon>Bacteroidales</taxon>
        <taxon>Bacteroidaceae</taxon>
        <taxon>Bacteroides</taxon>
    </lineage>
</organism>
<comment type="caution">
    <text evidence="1">The sequence shown here is derived from an EMBL/GenBank/DDBJ whole genome shotgun (WGS) entry which is preliminary data.</text>
</comment>